<feature type="region of interest" description="Disordered" evidence="1">
    <location>
        <begin position="225"/>
        <end position="258"/>
    </location>
</feature>
<keyword evidence="2" id="KW-0812">Transmembrane</keyword>
<keyword evidence="2" id="KW-0472">Membrane</keyword>
<dbReference type="EMBL" id="JADNRY010000085">
    <property type="protein sequence ID" value="KAF9066573.1"/>
    <property type="molecule type" value="Genomic_DNA"/>
</dbReference>
<protein>
    <submittedName>
        <fullName evidence="3">Uncharacterized protein</fullName>
    </submittedName>
</protein>
<evidence type="ECO:0000313" key="3">
    <source>
        <dbReference type="EMBL" id="KAF9066573.1"/>
    </source>
</evidence>
<sequence length="427" mass="47658">MDPDNPSFEPAVDPSDRATSLVRDVVEDFAQISLPQDSFLPPKASDYPESQESTSINVDIEEVSAIVQAQPEETDADNVTPKQKMLGASRTKPEEARTSLYVSFFVDNSLQEITSAPAAQWRTVFIPDELAAGLGFLLFLRCFSGQCPIILPPRLTNHQPSESGTFVASGESDWKLKPAPLSPRRIKERMKQRTKLDQSTQTFVEEALVNIPAEYRKLHHQSMQTDAGLGEPGQVDDSASQLSEGLGKNNQDLEQRQMSTADIEYPRVLRQGRSQGLSSQLSHLLFFVGMFAYMMVCARLMSNFRTMYQGQLSVATVGFFVPTVLIFGLIQFSARTEALNPHNQRLQCPASEGDKAFALSERSLLRNQAFERVIWPQLLKVGIWKEEEVEAGRCKKRLEEGGSFIGRRNGYYQKRGETVKLAKGISA</sequence>
<feature type="transmembrane region" description="Helical" evidence="2">
    <location>
        <begin position="312"/>
        <end position="334"/>
    </location>
</feature>
<evidence type="ECO:0000256" key="1">
    <source>
        <dbReference type="SAM" id="MobiDB-lite"/>
    </source>
</evidence>
<keyword evidence="4" id="KW-1185">Reference proteome</keyword>
<gene>
    <name evidence="3" type="ORF">BDP27DRAFT_1365547</name>
</gene>
<dbReference type="Proteomes" id="UP000772434">
    <property type="component" value="Unassembled WGS sequence"/>
</dbReference>
<feature type="region of interest" description="Disordered" evidence="1">
    <location>
        <begin position="36"/>
        <end position="55"/>
    </location>
</feature>
<proteinExistence type="predicted"/>
<comment type="caution">
    <text evidence="3">The sequence shown here is derived from an EMBL/GenBank/DDBJ whole genome shotgun (WGS) entry which is preliminary data.</text>
</comment>
<feature type="transmembrane region" description="Helical" evidence="2">
    <location>
        <begin position="281"/>
        <end position="300"/>
    </location>
</feature>
<dbReference type="AlphaFoldDB" id="A0A9P5U685"/>
<evidence type="ECO:0000313" key="4">
    <source>
        <dbReference type="Proteomes" id="UP000772434"/>
    </source>
</evidence>
<reference evidence="3" key="1">
    <citation type="submission" date="2020-11" db="EMBL/GenBank/DDBJ databases">
        <authorList>
            <consortium name="DOE Joint Genome Institute"/>
            <person name="Ahrendt S."/>
            <person name="Riley R."/>
            <person name="Andreopoulos W."/>
            <person name="Labutti K."/>
            <person name="Pangilinan J."/>
            <person name="Ruiz-Duenas F.J."/>
            <person name="Barrasa J.M."/>
            <person name="Sanchez-Garcia M."/>
            <person name="Camarero S."/>
            <person name="Miyauchi S."/>
            <person name="Serrano A."/>
            <person name="Linde D."/>
            <person name="Babiker R."/>
            <person name="Drula E."/>
            <person name="Ayuso-Fernandez I."/>
            <person name="Pacheco R."/>
            <person name="Padilla G."/>
            <person name="Ferreira P."/>
            <person name="Barriuso J."/>
            <person name="Kellner H."/>
            <person name="Castanera R."/>
            <person name="Alfaro M."/>
            <person name="Ramirez L."/>
            <person name="Pisabarro A.G."/>
            <person name="Kuo A."/>
            <person name="Tritt A."/>
            <person name="Lipzen A."/>
            <person name="He G."/>
            <person name="Yan M."/>
            <person name="Ng V."/>
            <person name="Cullen D."/>
            <person name="Martin F."/>
            <person name="Rosso M.-N."/>
            <person name="Henrissat B."/>
            <person name="Hibbett D."/>
            <person name="Martinez A.T."/>
            <person name="Grigoriev I.V."/>
        </authorList>
    </citation>
    <scope>NUCLEOTIDE SEQUENCE</scope>
    <source>
        <strain evidence="3">AH 40177</strain>
    </source>
</reference>
<name>A0A9P5U685_9AGAR</name>
<evidence type="ECO:0000256" key="2">
    <source>
        <dbReference type="SAM" id="Phobius"/>
    </source>
</evidence>
<accession>A0A9P5U685</accession>
<feature type="compositionally biased region" description="Polar residues" evidence="1">
    <location>
        <begin position="237"/>
        <end position="258"/>
    </location>
</feature>
<feature type="region of interest" description="Disordered" evidence="1">
    <location>
        <begin position="71"/>
        <end position="91"/>
    </location>
</feature>
<organism evidence="3 4">
    <name type="scientific">Rhodocollybia butyracea</name>
    <dbReference type="NCBI Taxonomy" id="206335"/>
    <lineage>
        <taxon>Eukaryota</taxon>
        <taxon>Fungi</taxon>
        <taxon>Dikarya</taxon>
        <taxon>Basidiomycota</taxon>
        <taxon>Agaricomycotina</taxon>
        <taxon>Agaricomycetes</taxon>
        <taxon>Agaricomycetidae</taxon>
        <taxon>Agaricales</taxon>
        <taxon>Marasmiineae</taxon>
        <taxon>Omphalotaceae</taxon>
        <taxon>Rhodocollybia</taxon>
    </lineage>
</organism>
<keyword evidence="2" id="KW-1133">Transmembrane helix</keyword>